<organism evidence="1 2">
    <name type="scientific">Kangiella japonica</name>
    <dbReference type="NCBI Taxonomy" id="647384"/>
    <lineage>
        <taxon>Bacteria</taxon>
        <taxon>Pseudomonadati</taxon>
        <taxon>Pseudomonadota</taxon>
        <taxon>Gammaproteobacteria</taxon>
        <taxon>Kangiellales</taxon>
        <taxon>Kangiellaceae</taxon>
        <taxon>Kangiella</taxon>
    </lineage>
</organism>
<protein>
    <submittedName>
        <fullName evidence="1">Uncharacterized protein</fullName>
    </submittedName>
</protein>
<evidence type="ECO:0000313" key="2">
    <source>
        <dbReference type="Proteomes" id="UP001501221"/>
    </source>
</evidence>
<gene>
    <name evidence="1" type="ORF">GCM10009123_22150</name>
</gene>
<dbReference type="EMBL" id="BAAAFM010000008">
    <property type="protein sequence ID" value="GAA0214557.1"/>
    <property type="molecule type" value="Genomic_DNA"/>
</dbReference>
<accession>A0ABN0T7T1</accession>
<dbReference type="Proteomes" id="UP001501221">
    <property type="component" value="Unassembled WGS sequence"/>
</dbReference>
<comment type="caution">
    <text evidence="1">The sequence shown here is derived from an EMBL/GenBank/DDBJ whole genome shotgun (WGS) entry which is preliminary data.</text>
</comment>
<keyword evidence="2" id="KW-1185">Reference proteome</keyword>
<proteinExistence type="predicted"/>
<reference evidence="1 2" key="1">
    <citation type="journal article" date="2019" name="Int. J. Syst. Evol. Microbiol.">
        <title>The Global Catalogue of Microorganisms (GCM) 10K type strain sequencing project: providing services to taxonomists for standard genome sequencing and annotation.</title>
        <authorList>
            <consortium name="The Broad Institute Genomics Platform"/>
            <consortium name="The Broad Institute Genome Sequencing Center for Infectious Disease"/>
            <person name="Wu L."/>
            <person name="Ma J."/>
        </authorList>
    </citation>
    <scope>NUCLEOTIDE SEQUENCE [LARGE SCALE GENOMIC DNA]</scope>
    <source>
        <strain evidence="1 2">JCM 16211</strain>
    </source>
</reference>
<evidence type="ECO:0000313" key="1">
    <source>
        <dbReference type="EMBL" id="GAA0214557.1"/>
    </source>
</evidence>
<sequence length="51" mass="5893">MISPLGEILSLDEQEKVSKEKLTPKVRFFELPSLNIITDEPPNETSLFRFD</sequence>
<name>A0ABN0T7T1_9GAMM</name>